<name>A0AAE0T6J0_9BIVA</name>
<evidence type="ECO:0000256" key="3">
    <source>
        <dbReference type="SAM" id="SignalP"/>
    </source>
</evidence>
<dbReference type="InterPro" id="IPR005950">
    <property type="entry name" value="ModA"/>
</dbReference>
<dbReference type="PIRSF" id="PIRSF004846">
    <property type="entry name" value="ModA"/>
    <property type="match status" value="1"/>
</dbReference>
<keyword evidence="5" id="KW-1185">Reference proteome</keyword>
<dbReference type="PANTHER" id="PTHR30632:SF14">
    <property type="entry name" value="TUNGSTATE_MOLYBDATE_CHROMATE-BINDING PROTEIN MODA"/>
    <property type="match status" value="1"/>
</dbReference>
<dbReference type="Pfam" id="PF13531">
    <property type="entry name" value="SBP_bac_11"/>
    <property type="match status" value="1"/>
</dbReference>
<keyword evidence="1" id="KW-0479">Metal-binding</keyword>
<sequence length="212" mass="23090">MMTALTVIYVFLSAPTPGATELRIAVAANFAPVLQKLKPVFEKKYNVQTAVIYGSSGVLYAQIINGAPFDVFLAADDVYPKRLLSEHPATGKPFIYALGRLVLWTKHSPKTQSAADFLKTGNFNRLALANPRFAPYGAAGEEVLKKLRLTQATANKRVYGESISQVLQFVRSGNVQAAFLSSSQVAENPAGGYVLDIPPELNSTIRLFRRAL</sequence>
<dbReference type="PANTHER" id="PTHR30632">
    <property type="entry name" value="MOLYBDATE-BINDING PERIPLASMIC PROTEIN"/>
    <property type="match status" value="1"/>
</dbReference>
<proteinExistence type="predicted"/>
<feature type="chain" id="PRO_5042014694" description="Molybdate ABC transporter substrate-binding protein" evidence="3">
    <location>
        <begin position="21"/>
        <end position="212"/>
    </location>
</feature>
<dbReference type="GO" id="GO:0015689">
    <property type="term" value="P:molybdate ion transport"/>
    <property type="evidence" value="ECO:0007669"/>
    <property type="project" value="InterPro"/>
</dbReference>
<protein>
    <recommendedName>
        <fullName evidence="6">Molybdate ABC transporter substrate-binding protein</fullName>
    </recommendedName>
</protein>
<reference evidence="4" key="2">
    <citation type="journal article" date="2021" name="Genome Biol. Evol.">
        <title>Developing a high-quality reference genome for a parasitic bivalve with doubly uniparental inheritance (Bivalvia: Unionida).</title>
        <authorList>
            <person name="Smith C.H."/>
        </authorList>
    </citation>
    <scope>NUCLEOTIDE SEQUENCE</scope>
    <source>
        <strain evidence="4">CHS0354</strain>
        <tissue evidence="4">Mantle</tissue>
    </source>
</reference>
<keyword evidence="2 3" id="KW-0732">Signal</keyword>
<comment type="caution">
    <text evidence="4">The sequence shown here is derived from an EMBL/GenBank/DDBJ whole genome shotgun (WGS) entry which is preliminary data.</text>
</comment>
<evidence type="ECO:0000256" key="1">
    <source>
        <dbReference type="ARBA" id="ARBA00022723"/>
    </source>
</evidence>
<organism evidence="4 5">
    <name type="scientific">Potamilus streckersoni</name>
    <dbReference type="NCBI Taxonomy" id="2493646"/>
    <lineage>
        <taxon>Eukaryota</taxon>
        <taxon>Metazoa</taxon>
        <taxon>Spiralia</taxon>
        <taxon>Lophotrochozoa</taxon>
        <taxon>Mollusca</taxon>
        <taxon>Bivalvia</taxon>
        <taxon>Autobranchia</taxon>
        <taxon>Heteroconchia</taxon>
        <taxon>Palaeoheterodonta</taxon>
        <taxon>Unionida</taxon>
        <taxon>Unionoidea</taxon>
        <taxon>Unionidae</taxon>
        <taxon>Ambleminae</taxon>
        <taxon>Lampsilini</taxon>
        <taxon>Potamilus</taxon>
    </lineage>
</organism>
<accession>A0AAE0T6J0</accession>
<evidence type="ECO:0008006" key="6">
    <source>
        <dbReference type="Google" id="ProtNLM"/>
    </source>
</evidence>
<dbReference type="GO" id="GO:0030973">
    <property type="term" value="F:molybdate ion binding"/>
    <property type="evidence" value="ECO:0007669"/>
    <property type="project" value="TreeGrafter"/>
</dbReference>
<dbReference type="InterPro" id="IPR050682">
    <property type="entry name" value="ModA/WtpA"/>
</dbReference>
<evidence type="ECO:0000256" key="2">
    <source>
        <dbReference type="ARBA" id="ARBA00022729"/>
    </source>
</evidence>
<dbReference type="Gene3D" id="3.40.190.10">
    <property type="entry name" value="Periplasmic binding protein-like II"/>
    <property type="match status" value="2"/>
</dbReference>
<dbReference type="EMBL" id="JAEAOA010000186">
    <property type="protein sequence ID" value="KAK3604249.1"/>
    <property type="molecule type" value="Genomic_DNA"/>
</dbReference>
<dbReference type="AlphaFoldDB" id="A0AAE0T6J0"/>
<evidence type="ECO:0000313" key="5">
    <source>
        <dbReference type="Proteomes" id="UP001195483"/>
    </source>
</evidence>
<feature type="signal peptide" evidence="3">
    <location>
        <begin position="1"/>
        <end position="20"/>
    </location>
</feature>
<dbReference type="Proteomes" id="UP001195483">
    <property type="component" value="Unassembled WGS sequence"/>
</dbReference>
<reference evidence="4" key="3">
    <citation type="submission" date="2023-05" db="EMBL/GenBank/DDBJ databases">
        <authorList>
            <person name="Smith C.H."/>
        </authorList>
    </citation>
    <scope>NUCLEOTIDE SEQUENCE</scope>
    <source>
        <strain evidence="4">CHS0354</strain>
        <tissue evidence="4">Mantle</tissue>
    </source>
</reference>
<gene>
    <name evidence="4" type="ORF">CHS0354_002057</name>
</gene>
<dbReference type="SUPFAM" id="SSF53850">
    <property type="entry name" value="Periplasmic binding protein-like II"/>
    <property type="match status" value="1"/>
</dbReference>
<reference evidence="4" key="1">
    <citation type="journal article" date="2021" name="Genome Biol. Evol.">
        <title>A High-Quality Reference Genome for a Parasitic Bivalve with Doubly Uniparental Inheritance (Bivalvia: Unionida).</title>
        <authorList>
            <person name="Smith C.H."/>
        </authorList>
    </citation>
    <scope>NUCLEOTIDE SEQUENCE</scope>
    <source>
        <strain evidence="4">CHS0354</strain>
    </source>
</reference>
<dbReference type="NCBIfam" id="TIGR01256">
    <property type="entry name" value="modA"/>
    <property type="match status" value="1"/>
</dbReference>
<dbReference type="GO" id="GO:0046872">
    <property type="term" value="F:metal ion binding"/>
    <property type="evidence" value="ECO:0007669"/>
    <property type="project" value="UniProtKB-KW"/>
</dbReference>
<evidence type="ECO:0000313" key="4">
    <source>
        <dbReference type="EMBL" id="KAK3604249.1"/>
    </source>
</evidence>